<dbReference type="InterPro" id="IPR022742">
    <property type="entry name" value="Hydrolase_4"/>
</dbReference>
<dbReference type="EMBL" id="BAEO01000056">
    <property type="protein sequence ID" value="GAC20879.1"/>
    <property type="molecule type" value="Genomic_DNA"/>
</dbReference>
<comment type="caution">
    <text evidence="3">The sequence shown here is derived from an EMBL/GenBank/DDBJ whole genome shotgun (WGS) entry which is preliminary data.</text>
</comment>
<evidence type="ECO:0000313" key="4">
    <source>
        <dbReference type="Proteomes" id="UP000006327"/>
    </source>
</evidence>
<evidence type="ECO:0000256" key="1">
    <source>
        <dbReference type="SAM" id="Phobius"/>
    </source>
</evidence>
<feature type="transmembrane region" description="Helical" evidence="1">
    <location>
        <begin position="154"/>
        <end position="172"/>
    </location>
</feature>
<protein>
    <submittedName>
        <fullName evidence="3">Alpha/beta hydrolase</fullName>
    </submittedName>
</protein>
<dbReference type="AlphaFoldDB" id="K6XJQ3"/>
<dbReference type="RefSeq" id="WP_007623259.1">
    <property type="nucleotide sequence ID" value="NZ_BAEO01000056.1"/>
</dbReference>
<dbReference type="Proteomes" id="UP000006327">
    <property type="component" value="Unassembled WGS sequence"/>
</dbReference>
<accession>K6XJQ3</accession>
<evidence type="ECO:0000259" key="2">
    <source>
        <dbReference type="Pfam" id="PF12146"/>
    </source>
</evidence>
<dbReference type="OrthoDB" id="9785076at2"/>
<dbReference type="STRING" id="493475.GARC_3927"/>
<dbReference type="InterPro" id="IPR029058">
    <property type="entry name" value="AB_hydrolase_fold"/>
</dbReference>
<keyword evidence="1" id="KW-0812">Transmembrane</keyword>
<dbReference type="Pfam" id="PF12146">
    <property type="entry name" value="Hydrolase_4"/>
    <property type="match status" value="1"/>
</dbReference>
<keyword evidence="1" id="KW-0472">Membrane</keyword>
<keyword evidence="3" id="KW-0378">Hydrolase</keyword>
<dbReference type="Gene3D" id="3.40.50.1820">
    <property type="entry name" value="alpha/beta hydrolase"/>
    <property type="match status" value="1"/>
</dbReference>
<keyword evidence="4" id="KW-1185">Reference proteome</keyword>
<evidence type="ECO:0000313" key="3">
    <source>
        <dbReference type="EMBL" id="GAC20879.1"/>
    </source>
</evidence>
<dbReference type="GO" id="GO:0016787">
    <property type="term" value="F:hydrolase activity"/>
    <property type="evidence" value="ECO:0007669"/>
    <property type="project" value="UniProtKB-KW"/>
</dbReference>
<dbReference type="SUPFAM" id="SSF53474">
    <property type="entry name" value="alpha/beta-Hydrolases"/>
    <property type="match status" value="1"/>
</dbReference>
<gene>
    <name evidence="3" type="ORF">GARC_3927</name>
</gene>
<reference evidence="3 4" key="1">
    <citation type="journal article" date="2017" name="Antonie Van Leeuwenhoek">
        <title>Rhizobium rhizosphaerae sp. nov., a novel species isolated from rice rhizosphere.</title>
        <authorList>
            <person name="Zhao J.J."/>
            <person name="Zhang J."/>
            <person name="Zhang R.J."/>
            <person name="Zhang C.W."/>
            <person name="Yin H.Q."/>
            <person name="Zhang X.X."/>
        </authorList>
    </citation>
    <scope>NUCLEOTIDE SEQUENCE [LARGE SCALE GENOMIC DNA]</scope>
    <source>
        <strain evidence="3 4">BSs20135</strain>
    </source>
</reference>
<dbReference type="PIRSF" id="PIRSF037442">
    <property type="entry name" value="UCP037442_abhydr"/>
    <property type="match status" value="1"/>
</dbReference>
<dbReference type="InterPro" id="IPR017208">
    <property type="entry name" value="UCP037442_abhydr"/>
</dbReference>
<feature type="domain" description="Serine aminopeptidase S33" evidence="2">
    <location>
        <begin position="31"/>
        <end position="150"/>
    </location>
</feature>
<dbReference type="eggNOG" id="COG4757">
    <property type="taxonomic scope" value="Bacteria"/>
</dbReference>
<organism evidence="3 4">
    <name type="scientific">Paraglaciecola arctica BSs20135</name>
    <dbReference type="NCBI Taxonomy" id="493475"/>
    <lineage>
        <taxon>Bacteria</taxon>
        <taxon>Pseudomonadati</taxon>
        <taxon>Pseudomonadota</taxon>
        <taxon>Gammaproteobacteria</taxon>
        <taxon>Alteromonadales</taxon>
        <taxon>Alteromonadaceae</taxon>
        <taxon>Paraglaciecola</taxon>
    </lineage>
</organism>
<keyword evidence="1" id="KW-1133">Transmembrane helix</keyword>
<sequence>MQAITLKTKNNNAIKGYWFTPQGLDAKPIIGQIVIASAMGVTQAYYQSIANWLTEQGYCVLTFDCSGIGESKDKHLKEYRCNILDWATDEYSAALQFVLDTDSSSPIYWLGNSLGGQIFPLVDNIEQVKKVITVSSGTGYWKHNAPALRKKAPLFWYVIMPLATSLLGYFPGKKLGMVGDLPKQVMFQWRRWCLHPEYCVGVESESVKAKFQQLEVPLVSVCFSDDEMLSLTNMHDLHALFGNKNKELKNLHPRDLGEKRIGHLGFFREQFKDNLWTRLLLSELG</sequence>
<proteinExistence type="predicted"/>
<name>K6XJQ3_9ALTE</name>